<dbReference type="GO" id="GO:0005886">
    <property type="term" value="C:plasma membrane"/>
    <property type="evidence" value="ECO:0007669"/>
    <property type="project" value="UniProtKB-SubCell"/>
</dbReference>
<comment type="subcellular location">
    <subcellularLocation>
        <location evidence="1">Cell membrane</location>
        <topology evidence="1">Multi-pass membrane protein</topology>
    </subcellularLocation>
</comment>
<dbReference type="SUPFAM" id="SSF144083">
    <property type="entry name" value="Magnesium transport protein CorA, transmembrane region"/>
    <property type="match status" value="1"/>
</dbReference>
<evidence type="ECO:0000313" key="7">
    <source>
        <dbReference type="EMBL" id="KHN95339.1"/>
    </source>
</evidence>
<evidence type="ECO:0000256" key="4">
    <source>
        <dbReference type="ARBA" id="ARBA00023136"/>
    </source>
</evidence>
<dbReference type="GO" id="GO:0015095">
    <property type="term" value="F:magnesium ion transmembrane transporter activity"/>
    <property type="evidence" value="ECO:0007669"/>
    <property type="project" value="TreeGrafter"/>
</dbReference>
<dbReference type="OrthoDB" id="5286874at2759"/>
<dbReference type="STRING" id="1081103.A0A0B2WNW9"/>
<dbReference type="Proteomes" id="UP000030816">
    <property type="component" value="Unassembled WGS sequence"/>
</dbReference>
<keyword evidence="8" id="KW-1185">Reference proteome</keyword>
<reference evidence="7 8" key="1">
    <citation type="journal article" date="2014" name="Proc. Natl. Acad. Sci. U.S.A.">
        <title>Trajectory and genomic determinants of fungal-pathogen speciation and host adaptation.</title>
        <authorList>
            <person name="Hu X."/>
            <person name="Xiao G."/>
            <person name="Zheng P."/>
            <person name="Shang Y."/>
            <person name="Su Y."/>
            <person name="Zhang X."/>
            <person name="Liu X."/>
            <person name="Zhan S."/>
            <person name="St Leger R.J."/>
            <person name="Wang C."/>
        </authorList>
    </citation>
    <scope>NUCLEOTIDE SEQUENCE [LARGE SCALE GENOMIC DNA]</scope>
    <source>
        <strain evidence="7 8">ARSEF 1941</strain>
    </source>
</reference>
<evidence type="ECO:0000256" key="2">
    <source>
        <dbReference type="ARBA" id="ARBA00022692"/>
    </source>
</evidence>
<evidence type="ECO:0000256" key="3">
    <source>
        <dbReference type="ARBA" id="ARBA00022989"/>
    </source>
</evidence>
<feature type="region of interest" description="Disordered" evidence="5">
    <location>
        <begin position="427"/>
        <end position="451"/>
    </location>
</feature>
<sequence>MSIPSSQSITLEIRTALRDMSQDAKLFQNVMSYADEKKRANINLPRQFVTAWLHIVSGLICASDGRNAWLAHMTKAKVLVMDGMNRIIQGISSRSILGDSALLPLEVLSLFSLNLLQDQVGKAEDIMDTYAQYLTLLDAEITSQPSDRSYQHRIGLVQQEMTVIRKTVTKQRSTLASIKSNLAARDDGTFLAGAGAAAIDDGPWRRRRAHDMYEEDATYYPSPPLRRHGAEYLRFDDQDAADLEDGSKLSTTDELGFRALFLNECIRLVEQREFDLRRHTDYADELERAVVYGLDWTKDRQENAIYAFTIVTVVFLPLSAISSIFGMNTNDIRDMNSGQWLYWAVAIPVTLLIIVIGLWWMGELGNVVKWPSGRQTARVSNTRYVPGPAPPMTDTAAYAVDAPTHEPDMDYSQAPVTDGRLPRPVAYTAEQRGPVARRSRRRPLPLPVARY</sequence>
<feature type="transmembrane region" description="Helical" evidence="6">
    <location>
        <begin position="304"/>
        <end position="328"/>
    </location>
</feature>
<evidence type="ECO:0000256" key="1">
    <source>
        <dbReference type="ARBA" id="ARBA00004651"/>
    </source>
</evidence>
<keyword evidence="4 6" id="KW-0472">Membrane</keyword>
<comment type="caution">
    <text evidence="7">The sequence shown here is derived from an EMBL/GenBank/DDBJ whole genome shotgun (WGS) entry which is preliminary data.</text>
</comment>
<proteinExistence type="predicted"/>
<feature type="transmembrane region" description="Helical" evidence="6">
    <location>
        <begin position="340"/>
        <end position="361"/>
    </location>
</feature>
<dbReference type="HOGENOM" id="CLU_607024_0_0_1"/>
<gene>
    <name evidence="7" type="ORF">MAM_06843</name>
</gene>
<evidence type="ECO:0000313" key="8">
    <source>
        <dbReference type="Proteomes" id="UP000030816"/>
    </source>
</evidence>
<keyword evidence="2 6" id="KW-0812">Transmembrane</keyword>
<dbReference type="InterPro" id="IPR002523">
    <property type="entry name" value="MgTranspt_CorA/ZnTranspt_ZntB"/>
</dbReference>
<protein>
    <submittedName>
        <fullName evidence="7">Mg2+ transporter protein, CorA-like/Zinc transport protein ZntB</fullName>
    </submittedName>
</protein>
<keyword evidence="3 6" id="KW-1133">Transmembrane helix</keyword>
<dbReference type="GO" id="GO:0015087">
    <property type="term" value="F:cobalt ion transmembrane transporter activity"/>
    <property type="evidence" value="ECO:0007669"/>
    <property type="project" value="TreeGrafter"/>
</dbReference>
<organism evidence="7 8">
    <name type="scientific">Metarhizium album (strain ARSEF 1941)</name>
    <dbReference type="NCBI Taxonomy" id="1081103"/>
    <lineage>
        <taxon>Eukaryota</taxon>
        <taxon>Fungi</taxon>
        <taxon>Dikarya</taxon>
        <taxon>Ascomycota</taxon>
        <taxon>Pezizomycotina</taxon>
        <taxon>Sordariomycetes</taxon>
        <taxon>Hypocreomycetidae</taxon>
        <taxon>Hypocreales</taxon>
        <taxon>Clavicipitaceae</taxon>
        <taxon>Metarhizium</taxon>
    </lineage>
</organism>
<dbReference type="Pfam" id="PF01544">
    <property type="entry name" value="CorA"/>
    <property type="match status" value="1"/>
</dbReference>
<dbReference type="InterPro" id="IPR045863">
    <property type="entry name" value="CorA_TM1_TM2"/>
</dbReference>
<dbReference type="PANTHER" id="PTHR46494">
    <property type="entry name" value="CORA FAMILY METAL ION TRANSPORTER (EUROFUNG)"/>
    <property type="match status" value="1"/>
</dbReference>
<evidence type="ECO:0000256" key="5">
    <source>
        <dbReference type="SAM" id="MobiDB-lite"/>
    </source>
</evidence>
<dbReference type="AlphaFoldDB" id="A0A0B2WNW9"/>
<dbReference type="RefSeq" id="XP_040676405.1">
    <property type="nucleotide sequence ID" value="XM_040825641.1"/>
</dbReference>
<accession>A0A0B2WNW9</accession>
<dbReference type="PANTHER" id="PTHR46494:SF1">
    <property type="entry name" value="CORA FAMILY METAL ION TRANSPORTER (EUROFUNG)"/>
    <property type="match status" value="1"/>
</dbReference>
<dbReference type="GO" id="GO:0050897">
    <property type="term" value="F:cobalt ion binding"/>
    <property type="evidence" value="ECO:0007669"/>
    <property type="project" value="TreeGrafter"/>
</dbReference>
<dbReference type="EMBL" id="AZHE01000024">
    <property type="protein sequence ID" value="KHN95339.1"/>
    <property type="molecule type" value="Genomic_DNA"/>
</dbReference>
<dbReference type="GeneID" id="63741298"/>
<evidence type="ECO:0000256" key="6">
    <source>
        <dbReference type="SAM" id="Phobius"/>
    </source>
</evidence>
<dbReference type="Gene3D" id="1.20.58.340">
    <property type="entry name" value="Magnesium transport protein CorA, transmembrane region"/>
    <property type="match status" value="1"/>
</dbReference>
<name>A0A0B2WNW9_METAS</name>
<dbReference type="GO" id="GO:0000287">
    <property type="term" value="F:magnesium ion binding"/>
    <property type="evidence" value="ECO:0007669"/>
    <property type="project" value="TreeGrafter"/>
</dbReference>